<dbReference type="Proteomes" id="UP001285441">
    <property type="component" value="Unassembled WGS sequence"/>
</dbReference>
<feature type="domain" description="Isochorismatase-like" evidence="3">
    <location>
        <begin position="5"/>
        <end position="171"/>
    </location>
</feature>
<dbReference type="InterPro" id="IPR000868">
    <property type="entry name" value="Isochorismatase-like_dom"/>
</dbReference>
<dbReference type="SUPFAM" id="SSF52499">
    <property type="entry name" value="Isochorismatase-like hydrolases"/>
    <property type="match status" value="1"/>
</dbReference>
<comment type="similarity">
    <text evidence="1">Belongs to the isochorismatase family.</text>
</comment>
<organism evidence="4 5">
    <name type="scientific">Podospora didyma</name>
    <dbReference type="NCBI Taxonomy" id="330526"/>
    <lineage>
        <taxon>Eukaryota</taxon>
        <taxon>Fungi</taxon>
        <taxon>Dikarya</taxon>
        <taxon>Ascomycota</taxon>
        <taxon>Pezizomycotina</taxon>
        <taxon>Sordariomycetes</taxon>
        <taxon>Sordariomycetidae</taxon>
        <taxon>Sordariales</taxon>
        <taxon>Podosporaceae</taxon>
        <taxon>Podospora</taxon>
    </lineage>
</organism>
<keyword evidence="2" id="KW-0378">Hydrolase</keyword>
<evidence type="ECO:0000259" key="3">
    <source>
        <dbReference type="Pfam" id="PF00857"/>
    </source>
</evidence>
<dbReference type="Pfam" id="PF00857">
    <property type="entry name" value="Isochorismatase"/>
    <property type="match status" value="1"/>
</dbReference>
<reference evidence="4" key="1">
    <citation type="journal article" date="2023" name="Mol. Phylogenet. Evol.">
        <title>Genome-scale phylogeny and comparative genomics of the fungal order Sordariales.</title>
        <authorList>
            <person name="Hensen N."/>
            <person name="Bonometti L."/>
            <person name="Westerberg I."/>
            <person name="Brannstrom I.O."/>
            <person name="Guillou S."/>
            <person name="Cros-Aarteil S."/>
            <person name="Calhoun S."/>
            <person name="Haridas S."/>
            <person name="Kuo A."/>
            <person name="Mondo S."/>
            <person name="Pangilinan J."/>
            <person name="Riley R."/>
            <person name="LaButti K."/>
            <person name="Andreopoulos B."/>
            <person name="Lipzen A."/>
            <person name="Chen C."/>
            <person name="Yan M."/>
            <person name="Daum C."/>
            <person name="Ng V."/>
            <person name="Clum A."/>
            <person name="Steindorff A."/>
            <person name="Ohm R.A."/>
            <person name="Martin F."/>
            <person name="Silar P."/>
            <person name="Natvig D.O."/>
            <person name="Lalanne C."/>
            <person name="Gautier V."/>
            <person name="Ament-Velasquez S.L."/>
            <person name="Kruys A."/>
            <person name="Hutchinson M.I."/>
            <person name="Powell A.J."/>
            <person name="Barry K."/>
            <person name="Miller A.N."/>
            <person name="Grigoriev I.V."/>
            <person name="Debuchy R."/>
            <person name="Gladieux P."/>
            <person name="Hiltunen Thoren M."/>
            <person name="Johannesson H."/>
        </authorList>
    </citation>
    <scope>NUCLEOTIDE SEQUENCE</scope>
    <source>
        <strain evidence="4">CBS 232.78</strain>
    </source>
</reference>
<protein>
    <submittedName>
        <fullName evidence="4">Isochorismatase-like protein</fullName>
    </submittedName>
</protein>
<evidence type="ECO:0000313" key="5">
    <source>
        <dbReference type="Proteomes" id="UP001285441"/>
    </source>
</evidence>
<dbReference type="PANTHER" id="PTHR43540">
    <property type="entry name" value="PEROXYUREIDOACRYLATE/UREIDOACRYLATE AMIDOHYDROLASE-RELATED"/>
    <property type="match status" value="1"/>
</dbReference>
<dbReference type="GO" id="GO:0016787">
    <property type="term" value="F:hydrolase activity"/>
    <property type="evidence" value="ECO:0007669"/>
    <property type="project" value="UniProtKB-KW"/>
</dbReference>
<dbReference type="EMBL" id="JAULSW010000011">
    <property type="protein sequence ID" value="KAK3367856.1"/>
    <property type="molecule type" value="Genomic_DNA"/>
</dbReference>
<evidence type="ECO:0000313" key="4">
    <source>
        <dbReference type="EMBL" id="KAK3367856.1"/>
    </source>
</evidence>
<gene>
    <name evidence="4" type="ORF">B0H63DRAFT_529565</name>
</gene>
<dbReference type="InterPro" id="IPR036380">
    <property type="entry name" value="Isochorismatase-like_sf"/>
</dbReference>
<reference evidence="4" key="2">
    <citation type="submission" date="2023-06" db="EMBL/GenBank/DDBJ databases">
        <authorList>
            <consortium name="Lawrence Berkeley National Laboratory"/>
            <person name="Haridas S."/>
            <person name="Hensen N."/>
            <person name="Bonometti L."/>
            <person name="Westerberg I."/>
            <person name="Brannstrom I.O."/>
            <person name="Guillou S."/>
            <person name="Cros-Aarteil S."/>
            <person name="Calhoun S."/>
            <person name="Kuo A."/>
            <person name="Mondo S."/>
            <person name="Pangilinan J."/>
            <person name="Riley R."/>
            <person name="LaButti K."/>
            <person name="Andreopoulos B."/>
            <person name="Lipzen A."/>
            <person name="Chen C."/>
            <person name="Yanf M."/>
            <person name="Daum C."/>
            <person name="Ng V."/>
            <person name="Clum A."/>
            <person name="Steindorff A."/>
            <person name="Ohm R."/>
            <person name="Martin F."/>
            <person name="Silar P."/>
            <person name="Natvig D."/>
            <person name="Lalanne C."/>
            <person name="Gautier V."/>
            <person name="Ament-velasquez S.L."/>
            <person name="Kruys A."/>
            <person name="Hutchinson M.I."/>
            <person name="Powell A.J."/>
            <person name="Barry K."/>
            <person name="Miller A.N."/>
            <person name="Grigoriev I.V."/>
            <person name="Debuchy R."/>
            <person name="Gladieux P."/>
            <person name="Thoren M.H."/>
            <person name="Johannesson H."/>
        </authorList>
    </citation>
    <scope>NUCLEOTIDE SEQUENCE</scope>
    <source>
        <strain evidence="4">CBS 232.78</strain>
    </source>
</reference>
<comment type="caution">
    <text evidence="4">The sequence shown here is derived from an EMBL/GenBank/DDBJ whole genome shotgun (WGS) entry which is preliminary data.</text>
</comment>
<evidence type="ECO:0000256" key="2">
    <source>
        <dbReference type="ARBA" id="ARBA00022801"/>
    </source>
</evidence>
<dbReference type="AlphaFoldDB" id="A0AAE0N1X4"/>
<name>A0AAE0N1X4_9PEZI</name>
<accession>A0AAE0N1X4</accession>
<dbReference type="InterPro" id="IPR050272">
    <property type="entry name" value="Isochorismatase-like_hydrls"/>
</dbReference>
<dbReference type="Gene3D" id="3.40.50.850">
    <property type="entry name" value="Isochorismatase-like"/>
    <property type="match status" value="1"/>
</dbReference>
<sequence>MATTTALFVIDIQHDLAVDPDIRVPHADRIRAAGAKILSTARAILDAHRPGASSPPPAFIVFVQHEEQPEQGPLVRDSAPWKLVFEPRTDAEEELLIHKTTRDTFETNPDLAAMLTASGVKEIIAFGIQSECCVESTCKGALEAGFGVTLLAGAHSTYDADGSSAVEIERAVEGRLQESGARIVPWEDAVAAWEEKGQIA</sequence>
<keyword evidence="5" id="KW-1185">Reference proteome</keyword>
<evidence type="ECO:0000256" key="1">
    <source>
        <dbReference type="ARBA" id="ARBA00006336"/>
    </source>
</evidence>
<proteinExistence type="inferred from homology"/>
<dbReference type="PANTHER" id="PTHR43540:SF6">
    <property type="entry name" value="ISOCHORISMATASE-LIKE DOMAIN-CONTAINING PROTEIN"/>
    <property type="match status" value="1"/>
</dbReference>